<sequence>MSYLGYLRCLRCGTKVAAGAGYGGCPDCAAAGVNVNALPAYDLSGVDDLIPVDRSQRGIFRYRRLLPLSGGDPVVSLGEGGTPLLPVPRLGAALGVPRLYLKDETRNPTWSYKDRLAAVAISRAVADGAETVVVATTGNHGAAVAAYAAAAGLRCVVLTLESVPQTMKTLMQVYGAEVVALRAAPERWQLMAEAVRERGWVPMSGYRNPPVGSNPFGVDGYKTIAYELVEQLGTAPDVVVVPTAYADGLAGIGRGFDDLRELGVIGRAPRLVAAESFGPYSDALASGAELGGPVPAGPTVAFSIGSPFGTYQGLAALRGSDGVGVAVPDDSEILDHQALVGRTEGLYLENASVVAVAAAGKLAHAGQLGPQETVVVIGSSTGLKDVGATAARLPAVPVIAPDLASLDAALGTVTR</sequence>
<dbReference type="Gene3D" id="3.40.50.1100">
    <property type="match status" value="2"/>
</dbReference>
<comment type="cofactor">
    <cofactor evidence="1">
        <name>pyridoxal 5'-phosphate</name>
        <dbReference type="ChEBI" id="CHEBI:597326"/>
    </cofactor>
</comment>
<dbReference type="GO" id="GO:1901605">
    <property type="term" value="P:alpha-amino acid metabolic process"/>
    <property type="evidence" value="ECO:0007669"/>
    <property type="project" value="UniProtKB-ARBA"/>
</dbReference>
<dbReference type="RefSeq" id="WP_203981284.1">
    <property type="nucleotide sequence ID" value="NZ_BAAAQJ010000003.1"/>
</dbReference>
<protein>
    <submittedName>
        <fullName evidence="4">Threonine synthase</fullName>
    </submittedName>
</protein>
<dbReference type="AlphaFoldDB" id="A0A8J3LUP3"/>
<dbReference type="EMBL" id="BONU01000010">
    <property type="protein sequence ID" value="GIG73615.1"/>
    <property type="molecule type" value="Genomic_DNA"/>
</dbReference>
<evidence type="ECO:0000256" key="2">
    <source>
        <dbReference type="ARBA" id="ARBA00022898"/>
    </source>
</evidence>
<dbReference type="SUPFAM" id="SSF53686">
    <property type="entry name" value="Tryptophan synthase beta subunit-like PLP-dependent enzymes"/>
    <property type="match status" value="1"/>
</dbReference>
<evidence type="ECO:0000256" key="1">
    <source>
        <dbReference type="ARBA" id="ARBA00001933"/>
    </source>
</evidence>
<dbReference type="PANTHER" id="PTHR10314">
    <property type="entry name" value="CYSTATHIONINE BETA-SYNTHASE"/>
    <property type="match status" value="1"/>
</dbReference>
<accession>A0A8J3LUP3</accession>
<keyword evidence="2" id="KW-0663">Pyridoxal phosphate</keyword>
<organism evidence="4 5">
    <name type="scientific">Planosporangium flavigriseum</name>
    <dbReference type="NCBI Taxonomy" id="373681"/>
    <lineage>
        <taxon>Bacteria</taxon>
        <taxon>Bacillati</taxon>
        <taxon>Actinomycetota</taxon>
        <taxon>Actinomycetes</taxon>
        <taxon>Micromonosporales</taxon>
        <taxon>Micromonosporaceae</taxon>
        <taxon>Planosporangium</taxon>
    </lineage>
</organism>
<gene>
    <name evidence="4" type="ORF">Pfl04_20190</name>
</gene>
<dbReference type="InterPro" id="IPR050214">
    <property type="entry name" value="Cys_Synth/Cystath_Beta-Synth"/>
</dbReference>
<keyword evidence="5" id="KW-1185">Reference proteome</keyword>
<dbReference type="Pfam" id="PF00291">
    <property type="entry name" value="PALP"/>
    <property type="match status" value="1"/>
</dbReference>
<dbReference type="Proteomes" id="UP000653674">
    <property type="component" value="Unassembled WGS sequence"/>
</dbReference>
<proteinExistence type="predicted"/>
<feature type="domain" description="Tryptophan synthase beta chain-like PALP" evidence="3">
    <location>
        <begin position="75"/>
        <end position="377"/>
    </location>
</feature>
<evidence type="ECO:0000313" key="4">
    <source>
        <dbReference type="EMBL" id="GIG73615.1"/>
    </source>
</evidence>
<comment type="caution">
    <text evidence="4">The sequence shown here is derived from an EMBL/GenBank/DDBJ whole genome shotgun (WGS) entry which is preliminary data.</text>
</comment>
<evidence type="ECO:0000313" key="5">
    <source>
        <dbReference type="Proteomes" id="UP000653674"/>
    </source>
</evidence>
<reference evidence="4" key="1">
    <citation type="submission" date="2021-01" db="EMBL/GenBank/DDBJ databases">
        <title>Whole genome shotgun sequence of Planosporangium flavigriseum NBRC 105377.</title>
        <authorList>
            <person name="Komaki H."/>
            <person name="Tamura T."/>
        </authorList>
    </citation>
    <scope>NUCLEOTIDE SEQUENCE</scope>
    <source>
        <strain evidence="4">NBRC 105377</strain>
    </source>
</reference>
<dbReference type="InterPro" id="IPR036052">
    <property type="entry name" value="TrpB-like_PALP_sf"/>
</dbReference>
<evidence type="ECO:0000259" key="3">
    <source>
        <dbReference type="Pfam" id="PF00291"/>
    </source>
</evidence>
<dbReference type="InterPro" id="IPR001926">
    <property type="entry name" value="TrpB-like_PALP"/>
</dbReference>
<name>A0A8J3LUP3_9ACTN</name>